<accession>A0A0G4I356</accession>
<sequence>MPSVHERQIEHDARSDPRGPLYHESEHLLSRQSPPPPLFEDSDEVEKTLRSHWQQQQQEEEEEEVHEGSFRRPPRTLSPLPAPSRRNAPGGGRDERGQLGESRSTLADSTDFSREKEGEAVTEGVGAGKQVQGVVEGFAQQQQQQQEGQQ</sequence>
<feature type="region of interest" description="Disordered" evidence="1">
    <location>
        <begin position="1"/>
        <end position="128"/>
    </location>
</feature>
<dbReference type="AlphaFoldDB" id="A0A0G4I356"/>
<reference evidence="2" key="1">
    <citation type="submission" date="2014-11" db="EMBL/GenBank/DDBJ databases">
        <authorList>
            <person name="Otto D Thomas"/>
            <person name="Naeem Raeece"/>
        </authorList>
    </citation>
    <scope>NUCLEOTIDE SEQUENCE</scope>
</reference>
<evidence type="ECO:0000256" key="1">
    <source>
        <dbReference type="SAM" id="MobiDB-lite"/>
    </source>
</evidence>
<evidence type="ECO:0000313" key="2">
    <source>
        <dbReference type="EMBL" id="CEM51334.1"/>
    </source>
</evidence>
<organism evidence="2">
    <name type="scientific">Chromera velia CCMP2878</name>
    <dbReference type="NCBI Taxonomy" id="1169474"/>
    <lineage>
        <taxon>Eukaryota</taxon>
        <taxon>Sar</taxon>
        <taxon>Alveolata</taxon>
        <taxon>Colpodellida</taxon>
        <taxon>Chromeraceae</taxon>
        <taxon>Chromera</taxon>
    </lineage>
</organism>
<name>A0A0G4I356_9ALVE</name>
<dbReference type="VEuPathDB" id="CryptoDB:Cvel_10557"/>
<protein>
    <submittedName>
        <fullName evidence="2">Uncharacterized protein</fullName>
    </submittedName>
</protein>
<feature type="compositionally biased region" description="Basic and acidic residues" evidence="1">
    <location>
        <begin position="1"/>
        <end position="29"/>
    </location>
</feature>
<proteinExistence type="predicted"/>
<gene>
    <name evidence="2" type="ORF">Cvel_10557</name>
</gene>
<dbReference type="EMBL" id="CDMZ01004920">
    <property type="protein sequence ID" value="CEM51334.1"/>
    <property type="molecule type" value="Genomic_DNA"/>
</dbReference>
<feature type="compositionally biased region" description="Polar residues" evidence="1">
    <location>
        <begin position="101"/>
        <end position="110"/>
    </location>
</feature>